<keyword evidence="3" id="KW-1185">Reference proteome</keyword>
<keyword evidence="1" id="KW-0479">Metal-binding</keyword>
<proteinExistence type="predicted"/>
<dbReference type="Proteomes" id="UP000317199">
    <property type="component" value="Chromosome"/>
</dbReference>
<evidence type="ECO:0000313" key="2">
    <source>
        <dbReference type="EMBL" id="QDH71730.1"/>
    </source>
</evidence>
<name>A0A514BWG7_9GAMM</name>
<dbReference type="InterPro" id="IPR039556">
    <property type="entry name" value="ICL/PEPM"/>
</dbReference>
<dbReference type="SUPFAM" id="SSF51621">
    <property type="entry name" value="Phosphoenolpyruvate/pyruvate domain"/>
    <property type="match status" value="1"/>
</dbReference>
<dbReference type="GO" id="GO:0046872">
    <property type="term" value="F:metal ion binding"/>
    <property type="evidence" value="ECO:0007669"/>
    <property type="project" value="UniProtKB-KW"/>
</dbReference>
<protein>
    <submittedName>
        <fullName evidence="2">Isocitrate lyase/phosphoenolpyruvate mutase family protein</fullName>
    </submittedName>
</protein>
<dbReference type="InterPro" id="IPR015813">
    <property type="entry name" value="Pyrv/PenolPyrv_kinase-like_dom"/>
</dbReference>
<dbReference type="PANTHER" id="PTHR42905:SF16">
    <property type="entry name" value="CARBOXYPHOSPHONOENOLPYRUVATE PHOSPHONOMUTASE-LIKE PROTEIN (AFU_ORTHOLOGUE AFUA_5G07230)"/>
    <property type="match status" value="1"/>
</dbReference>
<dbReference type="Gene3D" id="3.20.20.60">
    <property type="entry name" value="Phosphoenolpyruvate-binding domains"/>
    <property type="match status" value="1"/>
</dbReference>
<organism evidence="2 3">
    <name type="scientific">Marilutibacter alkalisoli</name>
    <dbReference type="NCBI Taxonomy" id="2591633"/>
    <lineage>
        <taxon>Bacteria</taxon>
        <taxon>Pseudomonadati</taxon>
        <taxon>Pseudomonadota</taxon>
        <taxon>Gammaproteobacteria</taxon>
        <taxon>Lysobacterales</taxon>
        <taxon>Lysobacteraceae</taxon>
        <taxon>Marilutibacter</taxon>
    </lineage>
</organism>
<dbReference type="OrthoDB" id="9780430at2"/>
<keyword evidence="2" id="KW-0456">Lyase</keyword>
<evidence type="ECO:0000256" key="1">
    <source>
        <dbReference type="ARBA" id="ARBA00022723"/>
    </source>
</evidence>
<dbReference type="Pfam" id="PF13714">
    <property type="entry name" value="PEP_mutase"/>
    <property type="match status" value="1"/>
</dbReference>
<dbReference type="CDD" id="cd00377">
    <property type="entry name" value="ICL_PEPM"/>
    <property type="match status" value="1"/>
</dbReference>
<dbReference type="EMBL" id="CP041242">
    <property type="protein sequence ID" value="QDH71730.1"/>
    <property type="molecule type" value="Genomic_DNA"/>
</dbReference>
<dbReference type="PANTHER" id="PTHR42905">
    <property type="entry name" value="PHOSPHOENOLPYRUVATE CARBOXYLASE"/>
    <property type="match status" value="1"/>
</dbReference>
<dbReference type="KEGG" id="lyj:FKV23_05155"/>
<sequence>MHARFLALHRAESPLLIANVWDAASAALWQHAGAPALVTGSAALAWACGHADGGALPREALLQKVHDIVRVAAVPVSIDVEDGYSDAPEIVASLVREVAEAGAVGINLEDGSGDPDLLVAKIKAIRTALGDTPLFINARTDVYLRGMASGEAAVKMSVERLARYAEAGADGAFVPGLASADEIATVASGTTLPLNVMTVPGLPSLAELQLAGVRRISAGPALFQHAYAAGLQATRQFLAGDMARGLDTAMPYGELNELFAAAG</sequence>
<dbReference type="AlphaFoldDB" id="A0A514BWG7"/>
<accession>A0A514BWG7</accession>
<dbReference type="InterPro" id="IPR040442">
    <property type="entry name" value="Pyrv_kinase-like_dom_sf"/>
</dbReference>
<evidence type="ECO:0000313" key="3">
    <source>
        <dbReference type="Proteomes" id="UP000317199"/>
    </source>
</evidence>
<keyword evidence="2" id="KW-0670">Pyruvate</keyword>
<gene>
    <name evidence="2" type="ORF">FKV23_05155</name>
</gene>
<reference evidence="2 3" key="1">
    <citation type="submission" date="2019-06" db="EMBL/GenBank/DDBJ databases">
        <title>Lysobacter alkalisoli sp. nov. isolated from saline-alkali soil.</title>
        <authorList>
            <person name="Sun J.-Q."/>
            <person name="Xu L."/>
        </authorList>
    </citation>
    <scope>NUCLEOTIDE SEQUENCE [LARGE SCALE GENOMIC DNA]</scope>
    <source>
        <strain evidence="2 3">SJ-36</strain>
    </source>
</reference>
<dbReference type="GO" id="GO:0016829">
    <property type="term" value="F:lyase activity"/>
    <property type="evidence" value="ECO:0007669"/>
    <property type="project" value="UniProtKB-KW"/>
</dbReference>